<dbReference type="InterPro" id="IPR003847">
    <property type="entry name" value="Put_antitoxin"/>
</dbReference>
<sequence>MPTRTLSITEEAYMALKASKKEGESFTDVILRLTGNKGSAKRLLEMMDEMHSPELADNIEQASKEFRKNFKTRDVEL</sequence>
<evidence type="ECO:0000313" key="2">
    <source>
        <dbReference type="EMBL" id="AIF82351.1"/>
    </source>
</evidence>
<dbReference type="STRING" id="1459636.NTE_00269"/>
<dbReference type="OrthoDB" id="9187at2157"/>
<protein>
    <recommendedName>
        <fullName evidence="4">Antitoxin</fullName>
    </recommendedName>
</protein>
<keyword evidence="3" id="KW-1185">Reference proteome</keyword>
<dbReference type="GeneID" id="41596178"/>
<dbReference type="Pfam" id="PF02697">
    <property type="entry name" value="VAPB_antitox"/>
    <property type="match status" value="1"/>
</dbReference>
<keyword evidence="1" id="KW-1277">Toxin-antitoxin system</keyword>
<evidence type="ECO:0008006" key="4">
    <source>
        <dbReference type="Google" id="ProtNLM"/>
    </source>
</evidence>
<dbReference type="eggNOG" id="arCOG08146">
    <property type="taxonomic scope" value="Archaea"/>
</dbReference>
<dbReference type="HOGENOM" id="CLU_170073_1_1_2"/>
<name>A0A075MLK7_9ARCH</name>
<gene>
    <name evidence="2" type="ORF">NTE_00269</name>
</gene>
<dbReference type="KEGG" id="nev:NTE_00269"/>
<accession>A0A075MLK7</accession>
<dbReference type="EMBL" id="CP007174">
    <property type="protein sequence ID" value="AIF82351.1"/>
    <property type="molecule type" value="Genomic_DNA"/>
</dbReference>
<proteinExistence type="predicted"/>
<dbReference type="AlphaFoldDB" id="A0A075MLK7"/>
<dbReference type="RefSeq" id="WP_148699351.1">
    <property type="nucleotide sequence ID" value="NZ_CP007174.1"/>
</dbReference>
<organism evidence="2 3">
    <name type="scientific">Candidatus Nitrososphaera evergladensis SR1</name>
    <dbReference type="NCBI Taxonomy" id="1459636"/>
    <lineage>
        <taxon>Archaea</taxon>
        <taxon>Nitrososphaerota</taxon>
        <taxon>Nitrososphaeria</taxon>
        <taxon>Nitrososphaerales</taxon>
        <taxon>Nitrososphaeraceae</taxon>
        <taxon>Nitrososphaera</taxon>
    </lineage>
</organism>
<evidence type="ECO:0000313" key="3">
    <source>
        <dbReference type="Proteomes" id="UP000028194"/>
    </source>
</evidence>
<dbReference type="Proteomes" id="UP000028194">
    <property type="component" value="Chromosome"/>
</dbReference>
<reference evidence="2 3" key="1">
    <citation type="journal article" date="2014" name="PLoS ONE">
        <title>Genome Sequence of Candidatus Nitrososphaera evergladensis from Group I.1b Enriched from Everglades Soil Reveals Novel Genomic Features of the Ammonia-Oxidizing Archaea.</title>
        <authorList>
            <person name="Zhalnina K.V."/>
            <person name="Dias R."/>
            <person name="Leonard M.T."/>
            <person name="Dorr de Quadros P."/>
            <person name="Camargo F.A."/>
            <person name="Drew J.C."/>
            <person name="Farmerie W.G."/>
            <person name="Daroub S.H."/>
            <person name="Triplett E.W."/>
        </authorList>
    </citation>
    <scope>NUCLEOTIDE SEQUENCE [LARGE SCALE GENOMIC DNA]</scope>
    <source>
        <strain evidence="2 3">SR1</strain>
    </source>
</reference>
<evidence type="ECO:0000256" key="1">
    <source>
        <dbReference type="ARBA" id="ARBA00022649"/>
    </source>
</evidence>